<dbReference type="AlphaFoldDB" id="A0AAV7VTX2"/>
<evidence type="ECO:0000256" key="1">
    <source>
        <dbReference type="SAM" id="MobiDB-lite"/>
    </source>
</evidence>
<keyword evidence="4" id="KW-1185">Reference proteome</keyword>
<keyword evidence="2" id="KW-0732">Signal</keyword>
<gene>
    <name evidence="3" type="ORF">NDU88_007522</name>
</gene>
<accession>A0AAV7VTX2</accession>
<feature type="region of interest" description="Disordered" evidence="1">
    <location>
        <begin position="27"/>
        <end position="56"/>
    </location>
</feature>
<proteinExistence type="predicted"/>
<dbReference type="Proteomes" id="UP001066276">
    <property type="component" value="Chromosome 2_1"/>
</dbReference>
<evidence type="ECO:0000313" key="4">
    <source>
        <dbReference type="Proteomes" id="UP001066276"/>
    </source>
</evidence>
<feature type="region of interest" description="Disordered" evidence="1">
    <location>
        <begin position="83"/>
        <end position="113"/>
    </location>
</feature>
<dbReference type="EMBL" id="JANPWB010000003">
    <property type="protein sequence ID" value="KAJ1203741.1"/>
    <property type="molecule type" value="Genomic_DNA"/>
</dbReference>
<comment type="caution">
    <text evidence="3">The sequence shown here is derived from an EMBL/GenBank/DDBJ whole genome shotgun (WGS) entry which is preliminary data.</text>
</comment>
<organism evidence="3 4">
    <name type="scientific">Pleurodeles waltl</name>
    <name type="common">Iberian ribbed newt</name>
    <dbReference type="NCBI Taxonomy" id="8319"/>
    <lineage>
        <taxon>Eukaryota</taxon>
        <taxon>Metazoa</taxon>
        <taxon>Chordata</taxon>
        <taxon>Craniata</taxon>
        <taxon>Vertebrata</taxon>
        <taxon>Euteleostomi</taxon>
        <taxon>Amphibia</taxon>
        <taxon>Batrachia</taxon>
        <taxon>Caudata</taxon>
        <taxon>Salamandroidea</taxon>
        <taxon>Salamandridae</taxon>
        <taxon>Pleurodelinae</taxon>
        <taxon>Pleurodeles</taxon>
    </lineage>
</organism>
<protein>
    <recommendedName>
        <fullName evidence="5">Secreted protein</fullName>
    </recommendedName>
</protein>
<feature type="signal peptide" evidence="2">
    <location>
        <begin position="1"/>
        <end position="29"/>
    </location>
</feature>
<name>A0AAV7VTX2_PLEWA</name>
<evidence type="ECO:0008006" key="5">
    <source>
        <dbReference type="Google" id="ProtNLM"/>
    </source>
</evidence>
<feature type="compositionally biased region" description="Basic and acidic residues" evidence="1">
    <location>
        <begin position="104"/>
        <end position="113"/>
    </location>
</feature>
<feature type="chain" id="PRO_5043742604" description="Secreted protein" evidence="2">
    <location>
        <begin position="30"/>
        <end position="113"/>
    </location>
</feature>
<sequence>MGPWPRLSFASARLVLELGLASLRHRAAGGKGRPPLGRTPISAAGFDSRSRSTGARAGASVPCALPRCHDSLEAGPICAAGCHPSVDGSPSETAAAAQHSGPHRPTDQSRRFL</sequence>
<evidence type="ECO:0000256" key="2">
    <source>
        <dbReference type="SAM" id="SignalP"/>
    </source>
</evidence>
<reference evidence="3" key="1">
    <citation type="journal article" date="2022" name="bioRxiv">
        <title>Sequencing and chromosome-scale assembly of the giantPleurodeles waltlgenome.</title>
        <authorList>
            <person name="Brown T."/>
            <person name="Elewa A."/>
            <person name="Iarovenko S."/>
            <person name="Subramanian E."/>
            <person name="Araus A.J."/>
            <person name="Petzold A."/>
            <person name="Susuki M."/>
            <person name="Suzuki K.-i.T."/>
            <person name="Hayashi T."/>
            <person name="Toyoda A."/>
            <person name="Oliveira C."/>
            <person name="Osipova E."/>
            <person name="Leigh N.D."/>
            <person name="Simon A."/>
            <person name="Yun M.H."/>
        </authorList>
    </citation>
    <scope>NUCLEOTIDE SEQUENCE</scope>
    <source>
        <strain evidence="3">20211129_DDA</strain>
        <tissue evidence="3">Liver</tissue>
    </source>
</reference>
<evidence type="ECO:0000313" key="3">
    <source>
        <dbReference type="EMBL" id="KAJ1203741.1"/>
    </source>
</evidence>